<dbReference type="OrthoDB" id="9760250at2"/>
<dbReference type="STRING" id="1198114.AciX9_1958"/>
<dbReference type="HOGENOM" id="CLU_026632_6_2_0"/>
<name>E8X0Q3_GRATM</name>
<evidence type="ECO:0000313" key="4">
    <source>
        <dbReference type="Proteomes" id="UP000000343"/>
    </source>
</evidence>
<dbReference type="InterPro" id="IPR046461">
    <property type="entry name" value="TerL_ATPase"/>
</dbReference>
<evidence type="ECO:0000259" key="2">
    <source>
        <dbReference type="Pfam" id="PF20441"/>
    </source>
</evidence>
<dbReference type="PANTHER" id="PTHR41287:SF1">
    <property type="entry name" value="PROTEIN YMFN"/>
    <property type="match status" value="1"/>
</dbReference>
<reference evidence="4" key="1">
    <citation type="submission" date="2011-01" db="EMBL/GenBank/DDBJ databases">
        <title>Complete sequence of chromosome of Acidobacterium sp. MP5ACTX9.</title>
        <authorList>
            <consortium name="US DOE Joint Genome Institute"/>
            <person name="Lucas S."/>
            <person name="Copeland A."/>
            <person name="Lapidus A."/>
            <person name="Cheng J.-F."/>
            <person name="Goodwin L."/>
            <person name="Pitluck S."/>
            <person name="Teshima H."/>
            <person name="Detter J.C."/>
            <person name="Han C."/>
            <person name="Tapia R."/>
            <person name="Land M."/>
            <person name="Hauser L."/>
            <person name="Kyrpides N."/>
            <person name="Ivanova N."/>
            <person name="Ovchinnikova G."/>
            <person name="Pagani I."/>
            <person name="Rawat S.R."/>
            <person name="Mannisto M."/>
            <person name="Haggblom M.M."/>
            <person name="Woyke T."/>
        </authorList>
    </citation>
    <scope>NUCLEOTIDE SEQUENCE [LARGE SCALE GENOMIC DNA]</scope>
    <source>
        <strain evidence="4">MP5ACTX9</strain>
    </source>
</reference>
<protein>
    <submittedName>
        <fullName evidence="3">Terminase</fullName>
    </submittedName>
</protein>
<dbReference type="InterPro" id="IPR027417">
    <property type="entry name" value="P-loop_NTPase"/>
</dbReference>
<dbReference type="KEGG" id="acm:AciX9_1958"/>
<sequence length="555" mass="62594">MTDYAALAHQYAQDVVTGKILACRWIRLACQRHLFDLDRIQSSEYLYKFSALKANKVCAFAEMLPLGGRFAAKGKNLKLQPWQCFLLACTFGWVHKTNGLRRFRTVYLYVPRKNGKSFLSAVIGLWMLMFDGEQQAEVYCGATTLPQAEYVFKPAQQIIRKCAGLQTFGAKNLASAIVFPASESRMSAVIGQPPDGSSPSCALLDEAHEWSNDILMSTMQTGMGARLQPLTLVTTTAGYNTAGPAKLMQDELQDVLEGIKEDDQLFGLIYGLDDKDDWKEPSSLVKANPNIGVSVGLEYLQSQLHKAIQTPRLQTATKTKHLNIWCASAVGWIDMDRWSRCKDENLSIENFKGETCWAGIDLANKIDLTAYVLLFRRVLNGIPHFYLFPRFYLPAAKIDDPANGHYRQWEGNGYLQSVPGEVNTFEELHEQIKKDRELYDVAEWAFDPAHAHLFVAKLLEEKLPLVEVPQTWKFQSEPMKELEALVLQEQLHHDGNPVMTWCIANTTVKYLNGDVIRPDRASYEKKKDGTDATLMALGRAQVAKPKKTAWAVEVW</sequence>
<organism evidence="4">
    <name type="scientific">Granulicella tundricola (strain ATCC BAA-1859 / DSM 23138 / MP5ACTX9)</name>
    <dbReference type="NCBI Taxonomy" id="1198114"/>
    <lineage>
        <taxon>Bacteria</taxon>
        <taxon>Pseudomonadati</taxon>
        <taxon>Acidobacteriota</taxon>
        <taxon>Terriglobia</taxon>
        <taxon>Terriglobales</taxon>
        <taxon>Acidobacteriaceae</taxon>
        <taxon>Granulicella</taxon>
    </lineage>
</organism>
<feature type="domain" description="Terminase large subunit-like endonuclease" evidence="2">
    <location>
        <begin position="261"/>
        <end position="541"/>
    </location>
</feature>
<dbReference type="Gene3D" id="3.40.50.300">
    <property type="entry name" value="P-loop containing nucleotide triphosphate hydrolases"/>
    <property type="match status" value="1"/>
</dbReference>
<dbReference type="Pfam" id="PF20441">
    <property type="entry name" value="TerL_nuclease"/>
    <property type="match status" value="1"/>
</dbReference>
<dbReference type="Proteomes" id="UP000000343">
    <property type="component" value="Chromosome"/>
</dbReference>
<dbReference type="PaxDb" id="1198114-AciX9_1958"/>
<feature type="domain" description="Terminase large subunit-like ATPase" evidence="1">
    <location>
        <begin position="81"/>
        <end position="243"/>
    </location>
</feature>
<dbReference type="EMBL" id="CP002480">
    <property type="protein sequence ID" value="ADW69004.1"/>
    <property type="molecule type" value="Genomic_DNA"/>
</dbReference>
<dbReference type="eggNOG" id="COG4626">
    <property type="taxonomic scope" value="Bacteria"/>
</dbReference>
<dbReference type="InterPro" id="IPR046462">
    <property type="entry name" value="TerL_nuclease"/>
</dbReference>
<proteinExistence type="predicted"/>
<dbReference type="GO" id="GO:0004519">
    <property type="term" value="F:endonuclease activity"/>
    <property type="evidence" value="ECO:0007669"/>
    <property type="project" value="InterPro"/>
</dbReference>
<dbReference type="Pfam" id="PF03354">
    <property type="entry name" value="TerL_ATPase"/>
    <property type="match status" value="1"/>
</dbReference>
<keyword evidence="4" id="KW-1185">Reference proteome</keyword>
<gene>
    <name evidence="3" type="ordered locus">AciX9_1958</name>
</gene>
<dbReference type="InterPro" id="IPR005021">
    <property type="entry name" value="Terminase_largesu-like"/>
</dbReference>
<dbReference type="AlphaFoldDB" id="E8X0Q3"/>
<evidence type="ECO:0000313" key="3">
    <source>
        <dbReference type="EMBL" id="ADW69004.1"/>
    </source>
</evidence>
<accession>E8X0Q3</accession>
<evidence type="ECO:0000259" key="1">
    <source>
        <dbReference type="Pfam" id="PF03354"/>
    </source>
</evidence>
<dbReference type="RefSeq" id="WP_013580323.1">
    <property type="nucleotide sequence ID" value="NC_015064.1"/>
</dbReference>
<dbReference type="PANTHER" id="PTHR41287">
    <property type="match status" value="1"/>
</dbReference>